<dbReference type="SUPFAM" id="SSF48726">
    <property type="entry name" value="Immunoglobulin"/>
    <property type="match status" value="1"/>
</dbReference>
<dbReference type="PANTHER" id="PTHR44819:SF1">
    <property type="entry name" value="V-TYPE IMMUNOGLOBULIN DOMAIN-CONTAINING SUPPRESSOR OF T-CELL ACTIVATION"/>
    <property type="match status" value="1"/>
</dbReference>
<evidence type="ECO:0000313" key="6">
    <source>
        <dbReference type="Proteomes" id="UP001497482"/>
    </source>
</evidence>
<evidence type="ECO:0000259" key="4">
    <source>
        <dbReference type="PROSITE" id="PS50835"/>
    </source>
</evidence>
<evidence type="ECO:0000313" key="5">
    <source>
        <dbReference type="EMBL" id="CAL1578352.1"/>
    </source>
</evidence>
<keyword evidence="2" id="KW-1133">Transmembrane helix</keyword>
<evidence type="ECO:0000256" key="1">
    <source>
        <dbReference type="SAM" id="MobiDB-lite"/>
    </source>
</evidence>
<dbReference type="Gene3D" id="2.60.40.10">
    <property type="entry name" value="Immunoglobulins"/>
    <property type="match status" value="1"/>
</dbReference>
<keyword evidence="3" id="KW-0732">Signal</keyword>
<dbReference type="Pfam" id="PF07686">
    <property type="entry name" value="V-set"/>
    <property type="match status" value="1"/>
</dbReference>
<feature type="domain" description="Ig-like" evidence="4">
    <location>
        <begin position="36"/>
        <end position="130"/>
    </location>
</feature>
<name>A0AAV2JRU9_KNICA</name>
<dbReference type="AlphaFoldDB" id="A0AAV2JRU9"/>
<organism evidence="5 6">
    <name type="scientific">Knipowitschia caucasica</name>
    <name type="common">Caucasian dwarf goby</name>
    <name type="synonym">Pomatoschistus caucasicus</name>
    <dbReference type="NCBI Taxonomy" id="637954"/>
    <lineage>
        <taxon>Eukaryota</taxon>
        <taxon>Metazoa</taxon>
        <taxon>Chordata</taxon>
        <taxon>Craniata</taxon>
        <taxon>Vertebrata</taxon>
        <taxon>Euteleostomi</taxon>
        <taxon>Actinopterygii</taxon>
        <taxon>Neopterygii</taxon>
        <taxon>Teleostei</taxon>
        <taxon>Neoteleostei</taxon>
        <taxon>Acanthomorphata</taxon>
        <taxon>Gobiaria</taxon>
        <taxon>Gobiiformes</taxon>
        <taxon>Gobioidei</taxon>
        <taxon>Gobiidae</taxon>
        <taxon>Gobiinae</taxon>
        <taxon>Knipowitschia</taxon>
    </lineage>
</organism>
<dbReference type="GO" id="GO:0050776">
    <property type="term" value="P:regulation of immune response"/>
    <property type="evidence" value="ECO:0007669"/>
    <property type="project" value="InterPro"/>
</dbReference>
<feature type="transmembrane region" description="Helical" evidence="2">
    <location>
        <begin position="178"/>
        <end position="200"/>
    </location>
</feature>
<proteinExistence type="predicted"/>
<protein>
    <recommendedName>
        <fullName evidence="4">Ig-like domain-containing protein</fullName>
    </recommendedName>
</protein>
<keyword evidence="2" id="KW-0812">Transmembrane</keyword>
<dbReference type="InterPro" id="IPR036179">
    <property type="entry name" value="Ig-like_dom_sf"/>
</dbReference>
<feature type="region of interest" description="Disordered" evidence="1">
    <location>
        <begin position="247"/>
        <end position="288"/>
    </location>
</feature>
<dbReference type="InterPro" id="IPR007110">
    <property type="entry name" value="Ig-like_dom"/>
</dbReference>
<dbReference type="InterPro" id="IPR013783">
    <property type="entry name" value="Ig-like_fold"/>
</dbReference>
<feature type="signal peptide" evidence="3">
    <location>
        <begin position="1"/>
        <end position="26"/>
    </location>
</feature>
<dbReference type="InterPro" id="IPR042473">
    <property type="entry name" value="VISTA"/>
</dbReference>
<sequence length="288" mass="31658">MTRWRLVCSGRNVMLLCALLLNIARADMELSHSHAPLGVSAPHMYYTCPEGATVKLLCNQRGALKYSTDKLQHNWLFTQHSDQLCSGHTRPRNIGHKLPAGVSIGSSADNFWLIMENVTYADQGRYCCMALDIQEANHHKVLLQRQHSHIVLAVTPRRNGSQECTYVDPTPPGGAVPVALAVAACVLALLSLPLILVLVYKQRHSVRSSRRAQELVRMDSEAQGHENPVFLGGSPQVKTRTVSQIMTRQSSETGRHLLSDPGTPLSPPGHGDVFFPADDPIPESPDLL</sequence>
<keyword evidence="6" id="KW-1185">Reference proteome</keyword>
<keyword evidence="2" id="KW-0472">Membrane</keyword>
<dbReference type="Proteomes" id="UP001497482">
    <property type="component" value="Chromosome 13"/>
</dbReference>
<evidence type="ECO:0000256" key="2">
    <source>
        <dbReference type="SAM" id="Phobius"/>
    </source>
</evidence>
<gene>
    <name evidence="5" type="ORF">KC01_LOCUS9507</name>
</gene>
<reference evidence="5 6" key="1">
    <citation type="submission" date="2024-04" db="EMBL/GenBank/DDBJ databases">
        <authorList>
            <person name="Waldvogel A.-M."/>
            <person name="Schoenle A."/>
        </authorList>
    </citation>
    <scope>NUCLEOTIDE SEQUENCE [LARGE SCALE GENOMIC DNA]</scope>
</reference>
<dbReference type="PANTHER" id="PTHR44819">
    <property type="entry name" value="V-TYPE IMMUNOGLOBULIN DOMAIN-CONTAINING SUPPRESSOR OF T-CELL ACTIVATION"/>
    <property type="match status" value="1"/>
</dbReference>
<dbReference type="EMBL" id="OZ035835">
    <property type="protein sequence ID" value="CAL1578352.1"/>
    <property type="molecule type" value="Genomic_DNA"/>
</dbReference>
<dbReference type="PROSITE" id="PS50835">
    <property type="entry name" value="IG_LIKE"/>
    <property type="match status" value="1"/>
</dbReference>
<evidence type="ECO:0000256" key="3">
    <source>
        <dbReference type="SAM" id="SignalP"/>
    </source>
</evidence>
<dbReference type="GO" id="GO:0005886">
    <property type="term" value="C:plasma membrane"/>
    <property type="evidence" value="ECO:0007669"/>
    <property type="project" value="TreeGrafter"/>
</dbReference>
<feature type="chain" id="PRO_5043472245" description="Ig-like domain-containing protein" evidence="3">
    <location>
        <begin position="27"/>
        <end position="288"/>
    </location>
</feature>
<accession>A0AAV2JRU9</accession>
<dbReference type="GO" id="GO:0046636">
    <property type="term" value="P:negative regulation of alpha-beta T cell activation"/>
    <property type="evidence" value="ECO:0007669"/>
    <property type="project" value="TreeGrafter"/>
</dbReference>
<dbReference type="InterPro" id="IPR013106">
    <property type="entry name" value="Ig_V-set"/>
</dbReference>